<comment type="caution">
    <text evidence="1">The sequence shown here is derived from an EMBL/GenBank/DDBJ whole genome shotgun (WGS) entry which is preliminary data.</text>
</comment>
<proteinExistence type="predicted"/>
<dbReference type="Proteomes" id="UP001274896">
    <property type="component" value="Unassembled WGS sequence"/>
</dbReference>
<accession>A0AAE0QC09</accession>
<feature type="non-terminal residue" evidence="1">
    <location>
        <position position="104"/>
    </location>
</feature>
<protein>
    <submittedName>
        <fullName evidence="1">Uncharacterized protein</fullName>
    </submittedName>
</protein>
<organism evidence="1 2">
    <name type="scientific">Hemibagrus guttatus</name>
    <dbReference type="NCBI Taxonomy" id="175788"/>
    <lineage>
        <taxon>Eukaryota</taxon>
        <taxon>Metazoa</taxon>
        <taxon>Chordata</taxon>
        <taxon>Craniata</taxon>
        <taxon>Vertebrata</taxon>
        <taxon>Euteleostomi</taxon>
        <taxon>Actinopterygii</taxon>
        <taxon>Neopterygii</taxon>
        <taxon>Teleostei</taxon>
        <taxon>Ostariophysi</taxon>
        <taxon>Siluriformes</taxon>
        <taxon>Bagridae</taxon>
        <taxon>Hemibagrus</taxon>
    </lineage>
</organism>
<name>A0AAE0QC09_9TELE</name>
<gene>
    <name evidence="1" type="ORF">QTP70_018721</name>
</gene>
<reference evidence="1" key="1">
    <citation type="submission" date="2023-06" db="EMBL/GenBank/DDBJ databases">
        <title>Male Hemibagrus guttatus genome.</title>
        <authorList>
            <person name="Bian C."/>
        </authorList>
    </citation>
    <scope>NUCLEOTIDE SEQUENCE</scope>
    <source>
        <strain evidence="1">Male_cb2023</strain>
        <tissue evidence="1">Muscle</tissue>
    </source>
</reference>
<evidence type="ECO:0000313" key="1">
    <source>
        <dbReference type="EMBL" id="KAK3517787.1"/>
    </source>
</evidence>
<keyword evidence="2" id="KW-1185">Reference proteome</keyword>
<evidence type="ECO:0000313" key="2">
    <source>
        <dbReference type="Proteomes" id="UP001274896"/>
    </source>
</evidence>
<sequence>MITPCRTMISRSSAGSVRGEVFCDGTPLEAEVAGSIRRAGGRKHTVREVGDRQKVGNRKTIDQALVPAILKKNTGAVVLHAGRNNIRLRQTEILKKDFRSLVEK</sequence>
<dbReference type="AlphaFoldDB" id="A0AAE0QC09"/>
<dbReference type="EMBL" id="JAUCMX010000018">
    <property type="protein sequence ID" value="KAK3517787.1"/>
    <property type="molecule type" value="Genomic_DNA"/>
</dbReference>